<reference evidence="2" key="1">
    <citation type="submission" date="2016-10" db="EMBL/GenBank/DDBJ databases">
        <authorList>
            <person name="Varghese N."/>
            <person name="Submissions S."/>
        </authorList>
    </citation>
    <scope>NUCLEOTIDE SEQUENCE [LARGE SCALE GENOMIC DNA]</scope>
    <source>
        <strain evidence="2">DS-12</strain>
    </source>
</reference>
<dbReference type="SUPFAM" id="SSF117396">
    <property type="entry name" value="TM1631-like"/>
    <property type="match status" value="1"/>
</dbReference>
<dbReference type="Gene3D" id="3.20.20.410">
    <property type="entry name" value="Protein of unknown function UPF0759"/>
    <property type="match status" value="1"/>
</dbReference>
<protein>
    <submittedName>
        <fullName evidence="1">Uncharacterized conserved protein YecE, DUF72 family</fullName>
    </submittedName>
</protein>
<accession>A0A1I4WKK6</accession>
<dbReference type="OrthoDB" id="9780310at2"/>
<dbReference type="RefSeq" id="WP_091517859.1">
    <property type="nucleotide sequence ID" value="NZ_FOVI01000001.1"/>
</dbReference>
<evidence type="ECO:0000313" key="1">
    <source>
        <dbReference type="EMBL" id="SFN14228.1"/>
    </source>
</evidence>
<dbReference type="Proteomes" id="UP000199036">
    <property type="component" value="Unassembled WGS sequence"/>
</dbReference>
<dbReference type="AlphaFoldDB" id="A0A1I4WKK6"/>
<dbReference type="PANTHER" id="PTHR30348:SF9">
    <property type="entry name" value="UPF0759 PROTEIN YECE"/>
    <property type="match status" value="1"/>
</dbReference>
<dbReference type="STRING" id="913024.SAMN05421741_101287"/>
<dbReference type="InterPro" id="IPR002763">
    <property type="entry name" value="DUF72"/>
</dbReference>
<dbReference type="PANTHER" id="PTHR30348">
    <property type="entry name" value="UNCHARACTERIZED PROTEIN YECE"/>
    <property type="match status" value="1"/>
</dbReference>
<evidence type="ECO:0000313" key="2">
    <source>
        <dbReference type="Proteomes" id="UP000199036"/>
    </source>
</evidence>
<gene>
    <name evidence="1" type="ORF">SAMN05421741_101287</name>
</gene>
<keyword evidence="2" id="KW-1185">Reference proteome</keyword>
<dbReference type="Pfam" id="PF01904">
    <property type="entry name" value="DUF72"/>
    <property type="match status" value="1"/>
</dbReference>
<dbReference type="InterPro" id="IPR036520">
    <property type="entry name" value="UPF0759_sf"/>
</dbReference>
<proteinExistence type="predicted"/>
<dbReference type="EMBL" id="FOVI01000001">
    <property type="protein sequence ID" value="SFN14228.1"/>
    <property type="molecule type" value="Genomic_DNA"/>
</dbReference>
<name>A0A1I4WKK6_9FLAO</name>
<sequence length="293" mass="34223">MKFGKVADPSLVDFTLPPTPPETYAVLDKYAKGNFEVFVGCAKWNKTDLKNFYPKGTKDELTYYSQQFNSIELNATYYSSPSKDQVQIWNDKTPETFKFFPKIPQSISHYSRLLNTNEKVLAFTDALAFFEDKLGMIFLQMHENFKPKDFDRLQKFIEEFPKGFPLAVEVRNEEWFADTTVFNQYCNLLQKHNVANIIVDTAGRRDMLHMRLTSNTAFVRYVGANTAADYDRLNDWLTVLKDWRESGLQKLYFFIHQNTELESPLLATHFIKQLNTEFKLDLPYPGKNDLSLF</sequence>
<organism evidence="1 2">
    <name type="scientific">Paenimyroides ummariense</name>
    <dbReference type="NCBI Taxonomy" id="913024"/>
    <lineage>
        <taxon>Bacteria</taxon>
        <taxon>Pseudomonadati</taxon>
        <taxon>Bacteroidota</taxon>
        <taxon>Flavobacteriia</taxon>
        <taxon>Flavobacteriales</taxon>
        <taxon>Flavobacteriaceae</taxon>
        <taxon>Paenimyroides</taxon>
    </lineage>
</organism>